<feature type="domain" description="Ig-like" evidence="7">
    <location>
        <begin position="215"/>
        <end position="304"/>
    </location>
</feature>
<keyword evidence="9" id="KW-1185">Reference proteome</keyword>
<dbReference type="FunFam" id="3.30.500.10:FF:000005">
    <property type="entry name" value="MHC class I antigen ZKA transcript variant 1"/>
    <property type="match status" value="1"/>
</dbReference>
<dbReference type="InterPro" id="IPR003006">
    <property type="entry name" value="Ig/MHC_CS"/>
</dbReference>
<name>A0A6G0HTN4_LARCR</name>
<feature type="compositionally biased region" description="Basic and acidic residues" evidence="4">
    <location>
        <begin position="406"/>
        <end position="419"/>
    </location>
</feature>
<dbReference type="Proteomes" id="UP000424527">
    <property type="component" value="Unassembled WGS sequence"/>
</dbReference>
<accession>A0A6G0HTN4</accession>
<dbReference type="PROSITE" id="PS00290">
    <property type="entry name" value="IG_MHC"/>
    <property type="match status" value="1"/>
</dbReference>
<dbReference type="InterPro" id="IPR003597">
    <property type="entry name" value="Ig_C1-set"/>
</dbReference>
<dbReference type="InterPro" id="IPR036179">
    <property type="entry name" value="Ig-like_dom_sf"/>
</dbReference>
<dbReference type="PANTHER" id="PTHR16675">
    <property type="entry name" value="MHC CLASS I-RELATED"/>
    <property type="match status" value="1"/>
</dbReference>
<gene>
    <name evidence="8" type="ORF">D5F01_LYC19976</name>
</gene>
<keyword evidence="5" id="KW-1133">Transmembrane helix</keyword>
<feature type="compositionally biased region" description="Basic and acidic residues" evidence="4">
    <location>
        <begin position="428"/>
        <end position="451"/>
    </location>
</feature>
<dbReference type="Gene3D" id="3.30.500.10">
    <property type="entry name" value="MHC class I-like antigen recognition-like"/>
    <property type="match status" value="1"/>
</dbReference>
<dbReference type="InterPro" id="IPR013783">
    <property type="entry name" value="Ig-like_fold"/>
</dbReference>
<sequence>MDRPQTWIFLFLPVLGLNLDPAVSEIHSLTYIYTAFSKPVNLPGIHDFTAMGLLDDRMIDYYDSDVQKKVPKEDWMKTRMDEDYWKKGTQSRQSKHQWFKVNMEILMKRMRQNESDVHILQWMHGCKGKENPDGSLRFVQGKDMYNYDGQDFLSFDDANAVWVAPVDAAVETKRKWDDVRVLKEYTKGYLENECIEWLTKFITYEKEQLRKAKPPKVHLFTKNSRVQTNVILTCLATGFYPKDIELYIKRDGRTLTRQDGVQTFGVRPNEDDTYQRRDYVEILKSDKSKYTCHVIHRASLVDIEAEWDRRLPDIEGNGSSIIWVVGGIVAVVVLLAVVLGVLFKKGIIGGKDGKGSSRSLKCSSCSSDHSKEVKIPLDDANGEKVHLNPDTDSKKSDSSSDSGISRSERNVPAARERTALSDVGTSQRKNEARSRTRSDELGPNTLDEKFR</sequence>
<evidence type="ECO:0000256" key="1">
    <source>
        <dbReference type="ARBA" id="ARBA00023180"/>
    </source>
</evidence>
<feature type="transmembrane region" description="Helical" evidence="5">
    <location>
        <begin position="321"/>
        <end position="343"/>
    </location>
</feature>
<dbReference type="Gene3D" id="2.60.40.10">
    <property type="entry name" value="Immunoglobulins"/>
    <property type="match status" value="1"/>
</dbReference>
<dbReference type="InterPro" id="IPR011161">
    <property type="entry name" value="MHC_I-like_Ag-recog"/>
</dbReference>
<dbReference type="GO" id="GO:0006955">
    <property type="term" value="P:immune response"/>
    <property type="evidence" value="ECO:0007669"/>
    <property type="project" value="TreeGrafter"/>
</dbReference>
<evidence type="ECO:0000313" key="8">
    <source>
        <dbReference type="EMBL" id="KAE8282565.1"/>
    </source>
</evidence>
<proteinExistence type="inferred from homology"/>
<dbReference type="InterPro" id="IPR007110">
    <property type="entry name" value="Ig-like_dom"/>
</dbReference>
<dbReference type="InterPro" id="IPR011162">
    <property type="entry name" value="MHC_I/II-like_Ag-recog"/>
</dbReference>
<dbReference type="Pfam" id="PF00129">
    <property type="entry name" value="MHC_I"/>
    <property type="match status" value="1"/>
</dbReference>
<evidence type="ECO:0000256" key="6">
    <source>
        <dbReference type="SAM" id="SignalP"/>
    </source>
</evidence>
<dbReference type="AlphaFoldDB" id="A0A6G0HTN4"/>
<protein>
    <recommendedName>
        <fullName evidence="7">Ig-like domain-containing protein</fullName>
    </recommendedName>
</protein>
<dbReference type="InterPro" id="IPR001039">
    <property type="entry name" value="MHC_I_a_a1/a2"/>
</dbReference>
<evidence type="ECO:0000259" key="7">
    <source>
        <dbReference type="PROSITE" id="PS50835"/>
    </source>
</evidence>
<dbReference type="PRINTS" id="PR01638">
    <property type="entry name" value="MHCCLASSI"/>
</dbReference>
<feature type="signal peptide" evidence="6">
    <location>
        <begin position="1"/>
        <end position="24"/>
    </location>
</feature>
<feature type="region of interest" description="Disordered" evidence="4">
    <location>
        <begin position="373"/>
        <end position="451"/>
    </location>
</feature>
<dbReference type="Pfam" id="PF07654">
    <property type="entry name" value="C1-set"/>
    <property type="match status" value="1"/>
</dbReference>
<keyword evidence="5" id="KW-0812">Transmembrane</keyword>
<evidence type="ECO:0000256" key="2">
    <source>
        <dbReference type="ARBA" id="ARBA00023319"/>
    </source>
</evidence>
<evidence type="ECO:0000256" key="4">
    <source>
        <dbReference type="SAM" id="MobiDB-lite"/>
    </source>
</evidence>
<keyword evidence="6" id="KW-0732">Signal</keyword>
<evidence type="ECO:0000256" key="5">
    <source>
        <dbReference type="SAM" id="Phobius"/>
    </source>
</evidence>
<reference evidence="8 9" key="1">
    <citation type="submission" date="2019-07" db="EMBL/GenBank/DDBJ databases">
        <title>Chromosome genome assembly for large yellow croaker.</title>
        <authorList>
            <person name="Xiao S."/>
        </authorList>
    </citation>
    <scope>NUCLEOTIDE SEQUENCE [LARGE SCALE GENOMIC DNA]</scope>
    <source>
        <strain evidence="8">JMULYC20181020</strain>
        <tissue evidence="8">Muscle</tissue>
    </source>
</reference>
<evidence type="ECO:0000313" key="9">
    <source>
        <dbReference type="Proteomes" id="UP000424527"/>
    </source>
</evidence>
<dbReference type="SUPFAM" id="SSF54452">
    <property type="entry name" value="MHC antigen-recognition domain"/>
    <property type="match status" value="1"/>
</dbReference>
<feature type="compositionally biased region" description="Basic and acidic residues" evidence="4">
    <location>
        <begin position="373"/>
        <end position="398"/>
    </location>
</feature>
<dbReference type="SUPFAM" id="SSF48726">
    <property type="entry name" value="Immunoglobulin"/>
    <property type="match status" value="1"/>
</dbReference>
<dbReference type="InterPro" id="IPR050208">
    <property type="entry name" value="MHC_class-I_related"/>
</dbReference>
<dbReference type="InterPro" id="IPR037055">
    <property type="entry name" value="MHC_I-like_Ag-recog_sf"/>
</dbReference>
<dbReference type="EMBL" id="REGW02000019">
    <property type="protein sequence ID" value="KAE8282565.1"/>
    <property type="molecule type" value="Genomic_DNA"/>
</dbReference>
<comment type="caution">
    <text evidence="8">The sequence shown here is derived from an EMBL/GenBank/DDBJ whole genome shotgun (WGS) entry which is preliminary data.</text>
</comment>
<keyword evidence="1" id="KW-0325">Glycoprotein</keyword>
<keyword evidence="5" id="KW-0472">Membrane</keyword>
<comment type="similarity">
    <text evidence="3">Belongs to the MHC class I family.</text>
</comment>
<keyword evidence="2" id="KW-0393">Immunoglobulin domain</keyword>
<dbReference type="GO" id="GO:0005615">
    <property type="term" value="C:extracellular space"/>
    <property type="evidence" value="ECO:0007669"/>
    <property type="project" value="TreeGrafter"/>
</dbReference>
<dbReference type="PANTHER" id="PTHR16675:SF193">
    <property type="entry name" value="LOC571647 PROTEIN-RELATED"/>
    <property type="match status" value="1"/>
</dbReference>
<dbReference type="SMART" id="SM00407">
    <property type="entry name" value="IGc1"/>
    <property type="match status" value="1"/>
</dbReference>
<organism evidence="8 9">
    <name type="scientific">Larimichthys crocea</name>
    <name type="common">Large yellow croaker</name>
    <name type="synonym">Pseudosciaena crocea</name>
    <dbReference type="NCBI Taxonomy" id="215358"/>
    <lineage>
        <taxon>Eukaryota</taxon>
        <taxon>Metazoa</taxon>
        <taxon>Chordata</taxon>
        <taxon>Craniata</taxon>
        <taxon>Vertebrata</taxon>
        <taxon>Euteleostomi</taxon>
        <taxon>Actinopterygii</taxon>
        <taxon>Neopterygii</taxon>
        <taxon>Teleostei</taxon>
        <taxon>Neoteleostei</taxon>
        <taxon>Acanthomorphata</taxon>
        <taxon>Eupercaria</taxon>
        <taxon>Sciaenidae</taxon>
        <taxon>Larimichthys</taxon>
    </lineage>
</organism>
<dbReference type="GO" id="GO:0009897">
    <property type="term" value="C:external side of plasma membrane"/>
    <property type="evidence" value="ECO:0007669"/>
    <property type="project" value="TreeGrafter"/>
</dbReference>
<feature type="chain" id="PRO_5026295992" description="Ig-like domain-containing protein" evidence="6">
    <location>
        <begin position="25"/>
        <end position="451"/>
    </location>
</feature>
<evidence type="ECO:0000256" key="3">
    <source>
        <dbReference type="RuleBase" id="RU004439"/>
    </source>
</evidence>
<dbReference type="PROSITE" id="PS50835">
    <property type="entry name" value="IG_LIKE"/>
    <property type="match status" value="1"/>
</dbReference>